<evidence type="ECO:0000256" key="1">
    <source>
        <dbReference type="SAM" id="MobiDB-lite"/>
    </source>
</evidence>
<keyword evidence="3" id="KW-1185">Reference proteome</keyword>
<dbReference type="RefSeq" id="WP_277577087.1">
    <property type="nucleotide sequence ID" value="NZ_JANRMI010000001.1"/>
</dbReference>
<proteinExistence type="predicted"/>
<feature type="compositionally biased region" description="Basic residues" evidence="1">
    <location>
        <begin position="29"/>
        <end position="41"/>
    </location>
</feature>
<dbReference type="EMBL" id="JANRMI010000001">
    <property type="protein sequence ID" value="MDG0815613.1"/>
    <property type="molecule type" value="Genomic_DNA"/>
</dbReference>
<name>A0ABT6DKH8_9BACT</name>
<feature type="region of interest" description="Disordered" evidence="1">
    <location>
        <begin position="1"/>
        <end position="41"/>
    </location>
</feature>
<evidence type="ECO:0000313" key="2">
    <source>
        <dbReference type="EMBL" id="MDG0815613.1"/>
    </source>
</evidence>
<protein>
    <submittedName>
        <fullName evidence="2">Uncharacterized protein</fullName>
    </submittedName>
</protein>
<reference evidence="2" key="1">
    <citation type="submission" date="2022-08" db="EMBL/GenBank/DDBJ databases">
        <title>Novel Bdellovibrio Species Isolated from Svalbard: Designation Bdellovibrio svalbardensis.</title>
        <authorList>
            <person name="Mitchell R.J."/>
            <person name="Choi S.Y."/>
        </authorList>
    </citation>
    <scope>NUCLEOTIDE SEQUENCE</scope>
    <source>
        <strain evidence="2">PAP01</strain>
    </source>
</reference>
<organism evidence="2 3">
    <name type="scientific">Bdellovibrio svalbardensis</name>
    <dbReference type="NCBI Taxonomy" id="2972972"/>
    <lineage>
        <taxon>Bacteria</taxon>
        <taxon>Pseudomonadati</taxon>
        <taxon>Bdellovibrionota</taxon>
        <taxon>Bdellovibrionia</taxon>
        <taxon>Bdellovibrionales</taxon>
        <taxon>Pseudobdellovibrionaceae</taxon>
        <taxon>Bdellovibrio</taxon>
    </lineage>
</organism>
<accession>A0ABT6DKH8</accession>
<feature type="compositionally biased region" description="Polar residues" evidence="1">
    <location>
        <begin position="1"/>
        <end position="22"/>
    </location>
</feature>
<evidence type="ECO:0000313" key="3">
    <source>
        <dbReference type="Proteomes" id="UP001152321"/>
    </source>
</evidence>
<comment type="caution">
    <text evidence="2">The sequence shown here is derived from an EMBL/GenBank/DDBJ whole genome shotgun (WGS) entry which is preliminary data.</text>
</comment>
<dbReference type="Proteomes" id="UP001152321">
    <property type="component" value="Unassembled WGS sequence"/>
</dbReference>
<gene>
    <name evidence="2" type="ORF">NWE73_04500</name>
</gene>
<sequence length="41" mass="4610">MKQVEQDSTPANTSPNSKQVEGTGTGTPVRKRNRRRRLAAW</sequence>